<accession>A0A317RDT9</accession>
<dbReference type="AlphaFoldDB" id="A0A317RDT9"/>
<evidence type="ECO:0000313" key="2">
    <source>
        <dbReference type="Proteomes" id="UP000246483"/>
    </source>
</evidence>
<dbReference type="EMBL" id="QGUB01000002">
    <property type="protein sequence ID" value="PWW47733.1"/>
    <property type="molecule type" value="Genomic_DNA"/>
</dbReference>
<reference evidence="1 2" key="1">
    <citation type="submission" date="2018-05" db="EMBL/GenBank/DDBJ databases">
        <title>Genomic Encyclopedia of Type Strains, Phase IV (KMG-IV): sequencing the most valuable type-strain genomes for metagenomic binning, comparative biology and taxonomic classification.</title>
        <authorList>
            <person name="Goeker M."/>
        </authorList>
    </citation>
    <scope>NUCLEOTIDE SEQUENCE [LARGE SCALE GENOMIC DNA]</scope>
    <source>
        <strain evidence="1 2">DSM 26006</strain>
    </source>
</reference>
<name>A0A317RDT9_9BURK</name>
<dbReference type="Proteomes" id="UP000246483">
    <property type="component" value="Unassembled WGS sequence"/>
</dbReference>
<protein>
    <submittedName>
        <fullName evidence="1">AlpA family transcriptional regulator</fullName>
    </submittedName>
</protein>
<evidence type="ECO:0000313" key="1">
    <source>
        <dbReference type="EMBL" id="PWW47733.1"/>
    </source>
</evidence>
<organism evidence="1 2">
    <name type="scientific">Melaminivora alkalimesophila</name>
    <dbReference type="NCBI Taxonomy" id="1165852"/>
    <lineage>
        <taxon>Bacteria</taxon>
        <taxon>Pseudomonadati</taxon>
        <taxon>Pseudomonadota</taxon>
        <taxon>Betaproteobacteria</taxon>
        <taxon>Burkholderiales</taxon>
        <taxon>Comamonadaceae</taxon>
        <taxon>Melaminivora</taxon>
    </lineage>
</organism>
<comment type="caution">
    <text evidence="1">The sequence shown here is derived from an EMBL/GenBank/DDBJ whole genome shotgun (WGS) entry which is preliminary data.</text>
</comment>
<gene>
    <name evidence="1" type="ORF">DFR36_102106</name>
</gene>
<sequence>MKDLREIDNLPDGALVPIKTFAALVGQGVSTLWRKAQNESDFPRPIRLGARCTRFRMGDVRAYIERRAA</sequence>
<proteinExistence type="predicted"/>
<keyword evidence="2" id="KW-1185">Reference proteome</keyword>
<dbReference type="OrthoDB" id="8527558at2"/>
<dbReference type="RefSeq" id="WP_019373485.1">
    <property type="nucleotide sequence ID" value="NZ_ALEE01000277.1"/>
</dbReference>